<evidence type="ECO:0000313" key="8">
    <source>
        <dbReference type="EMBL" id="CAB9531811.1"/>
    </source>
</evidence>
<evidence type="ECO:0000259" key="6">
    <source>
        <dbReference type="Pfam" id="PF01694"/>
    </source>
</evidence>
<keyword evidence="2 5" id="KW-0812">Transmembrane</keyword>
<gene>
    <name evidence="7" type="ORF">SEMRO_1546_G281410.1</name>
    <name evidence="8" type="ORF">SEMRO_4035_G352600.1</name>
</gene>
<dbReference type="GO" id="GO:0004252">
    <property type="term" value="F:serine-type endopeptidase activity"/>
    <property type="evidence" value="ECO:0007669"/>
    <property type="project" value="InterPro"/>
</dbReference>
<evidence type="ECO:0000256" key="5">
    <source>
        <dbReference type="SAM" id="Phobius"/>
    </source>
</evidence>
<keyword evidence="9" id="KW-1185">Reference proteome</keyword>
<dbReference type="EMBL" id="CAICTM010004033">
    <property type="protein sequence ID" value="CAB9531811.1"/>
    <property type="molecule type" value="Genomic_DNA"/>
</dbReference>
<dbReference type="InterPro" id="IPR022764">
    <property type="entry name" value="Peptidase_S54_rhomboid_dom"/>
</dbReference>
<name>A0A9N8F543_9STRA</name>
<comment type="subcellular location">
    <subcellularLocation>
        <location evidence="1">Membrane</location>
        <topology evidence="1">Multi-pass membrane protein</topology>
    </subcellularLocation>
</comment>
<dbReference type="Pfam" id="PF01694">
    <property type="entry name" value="Rhomboid"/>
    <property type="match status" value="1"/>
</dbReference>
<evidence type="ECO:0000256" key="3">
    <source>
        <dbReference type="ARBA" id="ARBA00022989"/>
    </source>
</evidence>
<feature type="transmembrane region" description="Helical" evidence="5">
    <location>
        <begin position="158"/>
        <end position="189"/>
    </location>
</feature>
<dbReference type="EMBL" id="CAICTM010001544">
    <property type="protein sequence ID" value="CAB9524512.1"/>
    <property type="molecule type" value="Genomic_DNA"/>
</dbReference>
<proteinExistence type="predicted"/>
<comment type="caution">
    <text evidence="8">The sequence shown here is derived from an EMBL/GenBank/DDBJ whole genome shotgun (WGS) entry which is preliminary data.</text>
</comment>
<dbReference type="PANTHER" id="PTHR43066">
    <property type="entry name" value="RHOMBOID-RELATED PROTEIN"/>
    <property type="match status" value="1"/>
</dbReference>
<feature type="transmembrane region" description="Helical" evidence="5">
    <location>
        <begin position="201"/>
        <end position="221"/>
    </location>
</feature>
<dbReference type="InterPro" id="IPR035952">
    <property type="entry name" value="Rhomboid-like_sf"/>
</dbReference>
<dbReference type="SUPFAM" id="SSF144091">
    <property type="entry name" value="Rhomboid-like"/>
    <property type="match status" value="1"/>
</dbReference>
<feature type="transmembrane region" description="Helical" evidence="5">
    <location>
        <begin position="127"/>
        <end position="146"/>
    </location>
</feature>
<feature type="domain" description="Peptidase S54 rhomboid" evidence="6">
    <location>
        <begin position="88"/>
        <end position="223"/>
    </location>
</feature>
<dbReference type="AlphaFoldDB" id="A0A9N8F543"/>
<sequence>MATGIEEWKEKSSDAWIDFCDKVESKGGPVGEFVSRNILKRIVVNAPVLLGFVLICTLVHVCSVIYPGLRPILGVDERFTEYWNPFSYLSLFTHVVAHENWPHLQGNMVHLLLVGPSVEASFGSKNLFYIIVLVAFSSALVHLFVGKAHTYQLGASGVVFACILLSSLVTASTGTLPLSFLIVATWWLGDEFWKFFFSGDAVSHHAHLSGGIVGTIAGYYIHKKRAEQAAKGVASKWLSGFRAAKKKE</sequence>
<accession>A0A9N8F543</accession>
<keyword evidence="3 5" id="KW-1133">Transmembrane helix</keyword>
<evidence type="ECO:0000313" key="9">
    <source>
        <dbReference type="Proteomes" id="UP001153069"/>
    </source>
</evidence>
<dbReference type="Gene3D" id="1.20.1540.10">
    <property type="entry name" value="Rhomboid-like"/>
    <property type="match status" value="1"/>
</dbReference>
<evidence type="ECO:0000313" key="7">
    <source>
        <dbReference type="EMBL" id="CAB9524512.1"/>
    </source>
</evidence>
<evidence type="ECO:0000256" key="1">
    <source>
        <dbReference type="ARBA" id="ARBA00004141"/>
    </source>
</evidence>
<evidence type="ECO:0000256" key="2">
    <source>
        <dbReference type="ARBA" id="ARBA00022692"/>
    </source>
</evidence>
<dbReference type="Proteomes" id="UP001153069">
    <property type="component" value="Unassembled WGS sequence"/>
</dbReference>
<dbReference type="OrthoDB" id="10257275at2759"/>
<keyword evidence="4 5" id="KW-0472">Membrane</keyword>
<organism evidence="8 9">
    <name type="scientific">Seminavis robusta</name>
    <dbReference type="NCBI Taxonomy" id="568900"/>
    <lineage>
        <taxon>Eukaryota</taxon>
        <taxon>Sar</taxon>
        <taxon>Stramenopiles</taxon>
        <taxon>Ochrophyta</taxon>
        <taxon>Bacillariophyta</taxon>
        <taxon>Bacillariophyceae</taxon>
        <taxon>Bacillariophycidae</taxon>
        <taxon>Naviculales</taxon>
        <taxon>Naviculaceae</taxon>
        <taxon>Seminavis</taxon>
    </lineage>
</organism>
<dbReference type="GO" id="GO:0016020">
    <property type="term" value="C:membrane"/>
    <property type="evidence" value="ECO:0007669"/>
    <property type="project" value="UniProtKB-SubCell"/>
</dbReference>
<reference evidence="8" key="1">
    <citation type="submission" date="2020-06" db="EMBL/GenBank/DDBJ databases">
        <authorList>
            <consortium name="Plant Systems Biology data submission"/>
        </authorList>
    </citation>
    <scope>NUCLEOTIDE SEQUENCE</scope>
    <source>
        <strain evidence="8">D6</strain>
    </source>
</reference>
<protein>
    <submittedName>
        <fullName evidence="8">Peptidase, S54 family</fullName>
    </submittedName>
</protein>
<evidence type="ECO:0000256" key="4">
    <source>
        <dbReference type="ARBA" id="ARBA00023136"/>
    </source>
</evidence>
<feature type="transmembrane region" description="Helical" evidence="5">
    <location>
        <begin position="42"/>
        <end position="66"/>
    </location>
</feature>